<dbReference type="OrthoDB" id="1029999at2759"/>
<dbReference type="GO" id="GO:0004467">
    <property type="term" value="F:long-chain fatty acid-CoA ligase activity"/>
    <property type="evidence" value="ECO:0007669"/>
    <property type="project" value="TreeGrafter"/>
</dbReference>
<dbReference type="SUPFAM" id="SSF56801">
    <property type="entry name" value="Acetyl-CoA synthetase-like"/>
    <property type="match status" value="1"/>
</dbReference>
<feature type="non-terminal residue" evidence="3">
    <location>
        <position position="147"/>
    </location>
</feature>
<dbReference type="GO" id="GO:0016020">
    <property type="term" value="C:membrane"/>
    <property type="evidence" value="ECO:0007669"/>
    <property type="project" value="TreeGrafter"/>
</dbReference>
<sequence length="147" mass="16005">MAVLPLVMLLLLIVVLLLLMVVVLLLLMVLLLMVLLLMVLLLMVVVLLLLMVLLLMPLLSEPTLRLPPLLPGGRGLGLGFVDELVFRRVRAAPGGKVRLVVCGGAPLAPRVEDFLRVTLGCPVMQGYGLTETCAASMLQDPYDWRQA</sequence>
<proteinExistence type="predicted"/>
<dbReference type="PANTHER" id="PTHR43272">
    <property type="entry name" value="LONG-CHAIN-FATTY-ACID--COA LIGASE"/>
    <property type="match status" value="1"/>
</dbReference>
<feature type="transmembrane region" description="Helical" evidence="1">
    <location>
        <begin position="34"/>
        <end position="59"/>
    </location>
</feature>
<name>A0A2J8A663_9CHLO</name>
<dbReference type="Gene3D" id="3.40.50.12780">
    <property type="entry name" value="N-terminal domain of ligase-like"/>
    <property type="match status" value="1"/>
</dbReference>
<dbReference type="Pfam" id="PF00501">
    <property type="entry name" value="AMP-binding"/>
    <property type="match status" value="1"/>
</dbReference>
<accession>A0A2J8A663</accession>
<gene>
    <name evidence="3" type="ORF">TSOC_005479</name>
</gene>
<evidence type="ECO:0000313" key="4">
    <source>
        <dbReference type="Proteomes" id="UP000236333"/>
    </source>
</evidence>
<evidence type="ECO:0000256" key="1">
    <source>
        <dbReference type="SAM" id="Phobius"/>
    </source>
</evidence>
<dbReference type="InterPro" id="IPR000873">
    <property type="entry name" value="AMP-dep_synth/lig_dom"/>
</dbReference>
<keyword evidence="1" id="KW-0472">Membrane</keyword>
<reference evidence="3 4" key="1">
    <citation type="journal article" date="2017" name="Mol. Biol. Evol.">
        <title>The 4-celled Tetrabaena socialis nuclear genome reveals the essential components for genetic control of cell number at the origin of multicellularity in the volvocine lineage.</title>
        <authorList>
            <person name="Featherston J."/>
            <person name="Arakaki Y."/>
            <person name="Hanschen E.R."/>
            <person name="Ferris P.J."/>
            <person name="Michod R.E."/>
            <person name="Olson B.J.S.C."/>
            <person name="Nozaki H."/>
            <person name="Durand P.M."/>
        </authorList>
    </citation>
    <scope>NUCLEOTIDE SEQUENCE [LARGE SCALE GENOMIC DNA]</scope>
    <source>
        <strain evidence="3 4">NIES-571</strain>
    </source>
</reference>
<evidence type="ECO:0000313" key="3">
    <source>
        <dbReference type="EMBL" id="PNH07990.1"/>
    </source>
</evidence>
<dbReference type="EMBL" id="PGGS01000150">
    <property type="protein sequence ID" value="PNH07990.1"/>
    <property type="molecule type" value="Genomic_DNA"/>
</dbReference>
<keyword evidence="4" id="KW-1185">Reference proteome</keyword>
<dbReference type="AlphaFoldDB" id="A0A2J8A663"/>
<evidence type="ECO:0000259" key="2">
    <source>
        <dbReference type="Pfam" id="PF00501"/>
    </source>
</evidence>
<comment type="caution">
    <text evidence="3">The sequence shown here is derived from an EMBL/GenBank/DDBJ whole genome shotgun (WGS) entry which is preliminary data.</text>
</comment>
<dbReference type="GO" id="GO:0005783">
    <property type="term" value="C:endoplasmic reticulum"/>
    <property type="evidence" value="ECO:0007669"/>
    <property type="project" value="TreeGrafter"/>
</dbReference>
<dbReference type="Proteomes" id="UP000236333">
    <property type="component" value="Unassembled WGS sequence"/>
</dbReference>
<feature type="domain" description="AMP-dependent synthetase/ligase" evidence="2">
    <location>
        <begin position="94"/>
        <end position="145"/>
    </location>
</feature>
<keyword evidence="1" id="KW-0812">Transmembrane</keyword>
<dbReference type="InterPro" id="IPR042099">
    <property type="entry name" value="ANL_N_sf"/>
</dbReference>
<dbReference type="PANTHER" id="PTHR43272:SF3">
    <property type="entry name" value="LONG CHAIN ACYL-COA SYNTHETASE 4"/>
    <property type="match status" value="1"/>
</dbReference>
<organism evidence="3 4">
    <name type="scientific">Tetrabaena socialis</name>
    <dbReference type="NCBI Taxonomy" id="47790"/>
    <lineage>
        <taxon>Eukaryota</taxon>
        <taxon>Viridiplantae</taxon>
        <taxon>Chlorophyta</taxon>
        <taxon>core chlorophytes</taxon>
        <taxon>Chlorophyceae</taxon>
        <taxon>CS clade</taxon>
        <taxon>Chlamydomonadales</taxon>
        <taxon>Tetrabaenaceae</taxon>
        <taxon>Tetrabaena</taxon>
    </lineage>
</organism>
<feature type="transmembrane region" description="Helical" evidence="1">
    <location>
        <begin position="6"/>
        <end position="27"/>
    </location>
</feature>
<keyword evidence="1" id="KW-1133">Transmembrane helix</keyword>
<protein>
    <submittedName>
        <fullName evidence="3">Long chain acyl-CoA synthetase 5</fullName>
    </submittedName>
</protein>